<dbReference type="EC" id="1.3.3.5" evidence="6"/>
<dbReference type="InterPro" id="IPR008972">
    <property type="entry name" value="Cupredoxin"/>
</dbReference>
<dbReference type="CDD" id="cd13890">
    <property type="entry name" value="CuRO_3_CueO_FtsP"/>
    <property type="match status" value="1"/>
</dbReference>
<evidence type="ECO:0000313" key="7">
    <source>
        <dbReference type="Proteomes" id="UP000095210"/>
    </source>
</evidence>
<keyword evidence="7" id="KW-1185">Reference proteome</keyword>
<dbReference type="GO" id="GO:0047705">
    <property type="term" value="F:bilirubin oxidase activity"/>
    <property type="evidence" value="ECO:0007669"/>
    <property type="project" value="UniProtKB-EC"/>
</dbReference>
<keyword evidence="3 6" id="KW-0560">Oxidoreductase</keyword>
<protein>
    <submittedName>
        <fullName evidence="6">Multicopper oxidase</fullName>
        <ecNumber evidence="6">1.3.3.5</ecNumber>
    </submittedName>
</protein>
<dbReference type="RefSeq" id="WP_084643092.1">
    <property type="nucleotide sequence ID" value="NZ_CP014859.1"/>
</dbReference>
<dbReference type="Pfam" id="PF07732">
    <property type="entry name" value="Cu-oxidase_3"/>
    <property type="match status" value="1"/>
</dbReference>
<dbReference type="AlphaFoldDB" id="A0AAC9HRC2"/>
<evidence type="ECO:0000313" key="6">
    <source>
        <dbReference type="EMBL" id="AOS64008.1"/>
    </source>
</evidence>
<dbReference type="InterPro" id="IPR011707">
    <property type="entry name" value="Cu-oxidase-like_N"/>
</dbReference>
<evidence type="ECO:0000256" key="3">
    <source>
        <dbReference type="ARBA" id="ARBA00023002"/>
    </source>
</evidence>
<dbReference type="Gene3D" id="2.60.40.420">
    <property type="entry name" value="Cupredoxins - blue copper proteins"/>
    <property type="match status" value="3"/>
</dbReference>
<dbReference type="InterPro" id="IPR002355">
    <property type="entry name" value="Cu_oxidase_Cu_BS"/>
</dbReference>
<dbReference type="PROSITE" id="PS00080">
    <property type="entry name" value="MULTICOPPER_OXIDASE2"/>
    <property type="match status" value="1"/>
</dbReference>
<dbReference type="InterPro" id="IPR045087">
    <property type="entry name" value="Cu-oxidase_fam"/>
</dbReference>
<dbReference type="CDD" id="cd04232">
    <property type="entry name" value="CuRO_1_CueO_FtsP"/>
    <property type="match status" value="1"/>
</dbReference>
<sequence length="491" mass="54642">MFLLGSVGAGLIYFSQARIDTVGAVEFGTELGIPPLAESEQDASGARVFNLDIESGETLFLDGGPTETWGVNGAYLGPTIRAAKGEKVRFRVDNGLDEPTSLHWHGMHLPPDMDGGPHQPVGPGETWTPNWTIDQPAATLWYHPHLHGNTADHLYRGLAGMFILDDDNVDQLKLPAEYGVDDIPMIVQDRKFDDNNQFDQSIPFMSTSGTLGDEIIVNGSRGPYHEVTTRLVRLRLLNASNARMYNFGLSDDREFQLIGTDGGLLPEAWATDRVQLSPGERAEIVVAFEPGETVELRSYEAEFELGDMAPARLNGDEDRFDIIQFRAADTLTDETEIPAVLASAPDLDTHDIAEVRTFELEGRNINGERMAMDRIDFGVREGDTEVWEVTNVNGYIHNFHVHDVQFQILDVDGAEPPPDLRGWKDTVLLIPDLRYRLAMRFDGYTNPDMPYMYHCHLLTHEDQGMMGQFVVLGEGEEIGRVPQQAATHDHG</sequence>
<keyword evidence="2" id="KW-0479">Metal-binding</keyword>
<dbReference type="KEGG" id="ahm:TL08_16040"/>
<dbReference type="PANTHER" id="PTHR48267:SF1">
    <property type="entry name" value="BILIRUBIN OXIDASE"/>
    <property type="match status" value="1"/>
</dbReference>
<name>A0AAC9HRC2_9PSEU</name>
<dbReference type="GO" id="GO:0005507">
    <property type="term" value="F:copper ion binding"/>
    <property type="evidence" value="ECO:0007669"/>
    <property type="project" value="InterPro"/>
</dbReference>
<feature type="domain" description="Plastocyanin-like" evidence="5">
    <location>
        <begin position="57"/>
        <end position="167"/>
    </location>
</feature>
<dbReference type="Pfam" id="PF07731">
    <property type="entry name" value="Cu-oxidase_2"/>
    <property type="match status" value="1"/>
</dbReference>
<dbReference type="CDD" id="cd13867">
    <property type="entry name" value="CuRO_2_CueO_FtsP"/>
    <property type="match status" value="1"/>
</dbReference>
<dbReference type="SUPFAM" id="SSF49503">
    <property type="entry name" value="Cupredoxins"/>
    <property type="match status" value="3"/>
</dbReference>
<feature type="domain" description="Plastocyanin-like" evidence="4">
    <location>
        <begin position="361"/>
        <end position="471"/>
    </location>
</feature>
<evidence type="ECO:0000259" key="5">
    <source>
        <dbReference type="Pfam" id="PF07732"/>
    </source>
</evidence>
<dbReference type="PANTHER" id="PTHR48267">
    <property type="entry name" value="CUPREDOXIN SUPERFAMILY PROTEIN"/>
    <property type="match status" value="1"/>
</dbReference>
<dbReference type="InterPro" id="IPR011706">
    <property type="entry name" value="Cu-oxidase_C"/>
</dbReference>
<dbReference type="EMBL" id="CP014859">
    <property type="protein sequence ID" value="AOS64008.1"/>
    <property type="molecule type" value="Genomic_DNA"/>
</dbReference>
<evidence type="ECO:0000256" key="1">
    <source>
        <dbReference type="ARBA" id="ARBA00010609"/>
    </source>
</evidence>
<dbReference type="Proteomes" id="UP000095210">
    <property type="component" value="Chromosome"/>
</dbReference>
<reference evidence="7" key="1">
    <citation type="submission" date="2016-03" db="EMBL/GenBank/DDBJ databases">
        <title>Complete genome sequence of the type strain Actinoalloteichus hymeniacidonis DSM 45092.</title>
        <authorList>
            <person name="Schaffert L."/>
            <person name="Albersmeier A."/>
            <person name="Winkler A."/>
            <person name="Kalinowski J."/>
            <person name="Zotchev S."/>
            <person name="Ruckert C."/>
        </authorList>
    </citation>
    <scope>NUCLEOTIDE SEQUENCE [LARGE SCALE GENOMIC DNA]</scope>
    <source>
        <strain evidence="7">HPA177(T) (DSM 45092(T))</strain>
    </source>
</reference>
<proteinExistence type="inferred from homology"/>
<gene>
    <name evidence="6" type="ORF">TL08_16040</name>
</gene>
<comment type="similarity">
    <text evidence="1">Belongs to the multicopper oxidase family.</text>
</comment>
<evidence type="ECO:0000259" key="4">
    <source>
        <dbReference type="Pfam" id="PF07731"/>
    </source>
</evidence>
<accession>A0AAC9HRC2</accession>
<organism evidence="6 7">
    <name type="scientific">Actinoalloteichus hymeniacidonis</name>
    <dbReference type="NCBI Taxonomy" id="340345"/>
    <lineage>
        <taxon>Bacteria</taxon>
        <taxon>Bacillati</taxon>
        <taxon>Actinomycetota</taxon>
        <taxon>Actinomycetes</taxon>
        <taxon>Pseudonocardiales</taxon>
        <taxon>Pseudonocardiaceae</taxon>
        <taxon>Actinoalloteichus</taxon>
    </lineage>
</organism>
<evidence type="ECO:0000256" key="2">
    <source>
        <dbReference type="ARBA" id="ARBA00022723"/>
    </source>
</evidence>